<gene>
    <name evidence="2" type="ORF">E2C01_050876</name>
</gene>
<dbReference type="EMBL" id="VSRR010014346">
    <property type="protein sequence ID" value="MPC56910.1"/>
    <property type="molecule type" value="Genomic_DNA"/>
</dbReference>
<feature type="region of interest" description="Disordered" evidence="1">
    <location>
        <begin position="120"/>
        <end position="146"/>
    </location>
</feature>
<feature type="compositionally biased region" description="Polar residues" evidence="1">
    <location>
        <begin position="233"/>
        <end position="246"/>
    </location>
</feature>
<reference evidence="2 3" key="1">
    <citation type="submission" date="2019-05" db="EMBL/GenBank/DDBJ databases">
        <title>Another draft genome of Portunus trituberculatus and its Hox gene families provides insights of decapod evolution.</title>
        <authorList>
            <person name="Jeong J.-H."/>
            <person name="Song I."/>
            <person name="Kim S."/>
            <person name="Choi T."/>
            <person name="Kim D."/>
            <person name="Ryu S."/>
            <person name="Kim W."/>
        </authorList>
    </citation>
    <scope>NUCLEOTIDE SEQUENCE [LARGE SCALE GENOMIC DNA]</scope>
    <source>
        <tissue evidence="2">Muscle</tissue>
    </source>
</reference>
<evidence type="ECO:0000313" key="3">
    <source>
        <dbReference type="Proteomes" id="UP000324222"/>
    </source>
</evidence>
<evidence type="ECO:0000313" key="2">
    <source>
        <dbReference type="EMBL" id="MPC56910.1"/>
    </source>
</evidence>
<feature type="compositionally biased region" description="Polar residues" evidence="1">
    <location>
        <begin position="202"/>
        <end position="217"/>
    </location>
</feature>
<proteinExistence type="predicted"/>
<keyword evidence="3" id="KW-1185">Reference proteome</keyword>
<sequence>MAGAEPARTVTHSGNQHEADPWKTRTPSLQNCHATLGRGAILKLTPQKPEKCAEEPETAEHWTPLIPRARLGRGAAHTLTPPSPKNSMEGPGTAGEGMPLATGSGAKCGAARKLTLPTTNSRAGLGTEEACPPPPLTPRAKPRGDTLRLTPLLPLATTKGRWLLGGNRAPLHLAPTWGTDAHSLRRPQTLKTWNWRHGATRPLTTGQPDQTLQQQTCWPKGPQKPAPAGENASHWNPQTTWPTSSP</sequence>
<feature type="compositionally biased region" description="Basic and acidic residues" evidence="1">
    <location>
        <begin position="48"/>
        <end position="60"/>
    </location>
</feature>
<feature type="region of interest" description="Disordered" evidence="1">
    <location>
        <begin position="197"/>
        <end position="246"/>
    </location>
</feature>
<accession>A0A5B7G9G6</accession>
<feature type="region of interest" description="Disordered" evidence="1">
    <location>
        <begin position="1"/>
        <end position="102"/>
    </location>
</feature>
<dbReference type="Proteomes" id="UP000324222">
    <property type="component" value="Unassembled WGS sequence"/>
</dbReference>
<name>A0A5B7G9G6_PORTR</name>
<organism evidence="2 3">
    <name type="scientific">Portunus trituberculatus</name>
    <name type="common">Swimming crab</name>
    <name type="synonym">Neptunus trituberculatus</name>
    <dbReference type="NCBI Taxonomy" id="210409"/>
    <lineage>
        <taxon>Eukaryota</taxon>
        <taxon>Metazoa</taxon>
        <taxon>Ecdysozoa</taxon>
        <taxon>Arthropoda</taxon>
        <taxon>Crustacea</taxon>
        <taxon>Multicrustacea</taxon>
        <taxon>Malacostraca</taxon>
        <taxon>Eumalacostraca</taxon>
        <taxon>Eucarida</taxon>
        <taxon>Decapoda</taxon>
        <taxon>Pleocyemata</taxon>
        <taxon>Brachyura</taxon>
        <taxon>Eubrachyura</taxon>
        <taxon>Portunoidea</taxon>
        <taxon>Portunidae</taxon>
        <taxon>Portuninae</taxon>
        <taxon>Portunus</taxon>
    </lineage>
</organism>
<evidence type="ECO:0000256" key="1">
    <source>
        <dbReference type="SAM" id="MobiDB-lite"/>
    </source>
</evidence>
<protein>
    <submittedName>
        <fullName evidence="2">Uncharacterized protein</fullName>
    </submittedName>
</protein>
<dbReference type="AlphaFoldDB" id="A0A5B7G9G6"/>
<comment type="caution">
    <text evidence="2">The sequence shown here is derived from an EMBL/GenBank/DDBJ whole genome shotgun (WGS) entry which is preliminary data.</text>
</comment>